<dbReference type="Proteomes" id="UP000623467">
    <property type="component" value="Unassembled WGS sequence"/>
</dbReference>
<name>A0A8H6U0M4_9AGAR</name>
<dbReference type="Gene3D" id="1.20.1280.50">
    <property type="match status" value="1"/>
</dbReference>
<evidence type="ECO:0000256" key="1">
    <source>
        <dbReference type="SAM" id="MobiDB-lite"/>
    </source>
</evidence>
<dbReference type="OrthoDB" id="3357519at2759"/>
<evidence type="ECO:0000313" key="3">
    <source>
        <dbReference type="Proteomes" id="UP000623467"/>
    </source>
</evidence>
<protein>
    <submittedName>
        <fullName evidence="2">F-box domain-containing protein</fullName>
    </submittedName>
</protein>
<organism evidence="2 3">
    <name type="scientific">Mycena sanguinolenta</name>
    <dbReference type="NCBI Taxonomy" id="230812"/>
    <lineage>
        <taxon>Eukaryota</taxon>
        <taxon>Fungi</taxon>
        <taxon>Dikarya</taxon>
        <taxon>Basidiomycota</taxon>
        <taxon>Agaricomycotina</taxon>
        <taxon>Agaricomycetes</taxon>
        <taxon>Agaricomycetidae</taxon>
        <taxon>Agaricales</taxon>
        <taxon>Marasmiineae</taxon>
        <taxon>Mycenaceae</taxon>
        <taxon>Mycena</taxon>
    </lineage>
</organism>
<comment type="caution">
    <text evidence="2">The sequence shown here is derived from an EMBL/GenBank/DDBJ whole genome shotgun (WGS) entry which is preliminary data.</text>
</comment>
<evidence type="ECO:0000313" key="2">
    <source>
        <dbReference type="EMBL" id="KAF7326706.1"/>
    </source>
</evidence>
<sequence>MCSRPLRKAEEIAVGMDDEGCGTDLPPQDTSVQPGEPLQQNPYQPTHPISKLPTEIMSEIFLHFLPAYPECPEHSWQSSPLLLCAICRKWRAIAIATPRLWRAIRMTVSNNSSVQLTAPFELLDTWLSRSGNCPLSFSIPYQEISRDSDVEAQLLEKAVLHSERWEQADLNLARENLHFLQCNMPLLQRLTFGLSDPYPSDAIPMDLFDCAPRLKERINLGPSPFETIIQNILR</sequence>
<feature type="compositionally biased region" description="Polar residues" evidence="1">
    <location>
        <begin position="28"/>
        <end position="41"/>
    </location>
</feature>
<accession>A0A8H6U0M4</accession>
<gene>
    <name evidence="2" type="ORF">MSAN_02501500</name>
</gene>
<dbReference type="EMBL" id="JACAZH010000095">
    <property type="protein sequence ID" value="KAF7326706.1"/>
    <property type="molecule type" value="Genomic_DNA"/>
</dbReference>
<proteinExistence type="predicted"/>
<keyword evidence="3" id="KW-1185">Reference proteome</keyword>
<feature type="region of interest" description="Disordered" evidence="1">
    <location>
        <begin position="15"/>
        <end position="41"/>
    </location>
</feature>
<dbReference type="AlphaFoldDB" id="A0A8H6U0M4"/>
<reference evidence="2" key="1">
    <citation type="submission" date="2020-05" db="EMBL/GenBank/DDBJ databases">
        <title>Mycena genomes resolve the evolution of fungal bioluminescence.</title>
        <authorList>
            <person name="Tsai I.J."/>
        </authorList>
    </citation>
    <scope>NUCLEOTIDE SEQUENCE</scope>
    <source>
        <strain evidence="2">160909Yilan</strain>
    </source>
</reference>